<name>A0A164HHU2_9CRUS</name>
<gene>
    <name evidence="1" type="ORF">APZ42_003517</name>
</gene>
<feature type="non-terminal residue" evidence="1">
    <location>
        <position position="136"/>
    </location>
</feature>
<reference evidence="1 2" key="1">
    <citation type="submission" date="2016-03" db="EMBL/GenBank/DDBJ databases">
        <title>EvidentialGene: Evidence-directed Construction of Genes on Genomes.</title>
        <authorList>
            <person name="Gilbert D.G."/>
            <person name="Choi J.-H."/>
            <person name="Mockaitis K."/>
            <person name="Colbourne J."/>
            <person name="Pfrender M."/>
        </authorList>
    </citation>
    <scope>NUCLEOTIDE SEQUENCE [LARGE SCALE GENOMIC DNA]</scope>
    <source>
        <strain evidence="1 2">Xinb3</strain>
        <tissue evidence="1">Complete organism</tissue>
    </source>
</reference>
<dbReference type="Proteomes" id="UP000076858">
    <property type="component" value="Unassembled WGS sequence"/>
</dbReference>
<dbReference type="InterPro" id="IPR036691">
    <property type="entry name" value="Endo/exonu/phosph_ase_sf"/>
</dbReference>
<evidence type="ECO:0000313" key="1">
    <source>
        <dbReference type="EMBL" id="KZS00260.1"/>
    </source>
</evidence>
<evidence type="ECO:0000313" key="2">
    <source>
        <dbReference type="Proteomes" id="UP000076858"/>
    </source>
</evidence>
<dbReference type="SUPFAM" id="SSF56219">
    <property type="entry name" value="DNase I-like"/>
    <property type="match status" value="1"/>
</dbReference>
<organism evidence="1 2">
    <name type="scientific">Daphnia magna</name>
    <dbReference type="NCBI Taxonomy" id="35525"/>
    <lineage>
        <taxon>Eukaryota</taxon>
        <taxon>Metazoa</taxon>
        <taxon>Ecdysozoa</taxon>
        <taxon>Arthropoda</taxon>
        <taxon>Crustacea</taxon>
        <taxon>Branchiopoda</taxon>
        <taxon>Diplostraca</taxon>
        <taxon>Cladocera</taxon>
        <taxon>Anomopoda</taxon>
        <taxon>Daphniidae</taxon>
        <taxon>Daphnia</taxon>
    </lineage>
</organism>
<keyword evidence="2" id="KW-1185">Reference proteome</keyword>
<proteinExistence type="predicted"/>
<comment type="caution">
    <text evidence="1">The sequence shown here is derived from an EMBL/GenBank/DDBJ whole genome shotgun (WGS) entry which is preliminary data.</text>
</comment>
<evidence type="ECO:0008006" key="3">
    <source>
        <dbReference type="Google" id="ProtNLM"/>
    </source>
</evidence>
<dbReference type="Gene3D" id="3.60.10.10">
    <property type="entry name" value="Endonuclease/exonuclease/phosphatase"/>
    <property type="match status" value="1"/>
</dbReference>
<sequence>PSLSTSQPKKPFKLLKLKIASINIGGIRSVERRQLLFNFCRDGNLNIVGLQEVAFHSCPTIESRYHMLSNVGLNKNGTAMLIRHGLDYSRLLLESDGRLISIDVKCFAFINIVTRVVFKQAQTNTTSDDLNLNNGL</sequence>
<dbReference type="AlphaFoldDB" id="A0A164HHU2"/>
<dbReference type="EMBL" id="LRGB01011039">
    <property type="protein sequence ID" value="KZS00260.1"/>
    <property type="molecule type" value="Genomic_DNA"/>
</dbReference>
<dbReference type="STRING" id="35525.A0A164HHU2"/>
<feature type="non-terminal residue" evidence="1">
    <location>
        <position position="1"/>
    </location>
</feature>
<protein>
    <recommendedName>
        <fullName evidence="3">Endonuclease/exonuclease/phosphatase domain-containing protein</fullName>
    </recommendedName>
</protein>
<accession>A0A164HHU2</accession>